<comment type="caution">
    <text evidence="2">The sequence shown here is derived from an EMBL/GenBank/DDBJ whole genome shotgun (WGS) entry which is preliminary data.</text>
</comment>
<evidence type="ECO:0000259" key="1">
    <source>
        <dbReference type="Pfam" id="PF00561"/>
    </source>
</evidence>
<dbReference type="RefSeq" id="WP_048473462.1">
    <property type="nucleotide sequence ID" value="NZ_JYNL01000069.1"/>
</dbReference>
<reference evidence="2 3" key="1">
    <citation type="journal article" date="2015" name="Genome Biol. Evol.">
        <title>Characterization of Three Mycobacterium spp. with Potential Use in Bioremediation by Genome Sequencing and Comparative Genomics.</title>
        <authorList>
            <person name="Das S."/>
            <person name="Pettersson B.M."/>
            <person name="Behra P.R."/>
            <person name="Ramesh M."/>
            <person name="Dasgupta S."/>
            <person name="Bhattacharya A."/>
            <person name="Kirsebom L.A."/>
        </authorList>
    </citation>
    <scope>NUCLEOTIDE SEQUENCE [LARGE SCALE GENOMIC DNA]</scope>
    <source>
        <strain evidence="2 3">DSM 43826</strain>
    </source>
</reference>
<dbReference type="EC" id="3.4.11.5" evidence="2"/>
<dbReference type="InterPro" id="IPR000073">
    <property type="entry name" value="AB_hydrolase_1"/>
</dbReference>
<organism evidence="2 3">
    <name type="scientific">Mycolicibacterium chlorophenolicum</name>
    <dbReference type="NCBI Taxonomy" id="37916"/>
    <lineage>
        <taxon>Bacteria</taxon>
        <taxon>Bacillati</taxon>
        <taxon>Actinomycetota</taxon>
        <taxon>Actinomycetes</taxon>
        <taxon>Mycobacteriales</taxon>
        <taxon>Mycobacteriaceae</taxon>
        <taxon>Mycolicibacterium</taxon>
    </lineage>
</organism>
<dbReference type="AlphaFoldDB" id="A0A0J6V8I3"/>
<dbReference type="PANTHER" id="PTHR43433:SF10">
    <property type="entry name" value="AB HYDROLASE-1 DOMAIN-CONTAINING PROTEIN"/>
    <property type="match status" value="1"/>
</dbReference>
<evidence type="ECO:0000313" key="2">
    <source>
        <dbReference type="EMBL" id="KMO67150.1"/>
    </source>
</evidence>
<dbReference type="EMBL" id="JYNL01000069">
    <property type="protein sequence ID" value="KMO67150.1"/>
    <property type="molecule type" value="Genomic_DNA"/>
</dbReference>
<keyword evidence="2" id="KW-0645">Protease</keyword>
<dbReference type="SUPFAM" id="SSF53474">
    <property type="entry name" value="alpha/beta-Hydrolases"/>
    <property type="match status" value="1"/>
</dbReference>
<dbReference type="Gene3D" id="3.40.50.1820">
    <property type="entry name" value="alpha/beta hydrolase"/>
    <property type="match status" value="1"/>
</dbReference>
<keyword evidence="3" id="KW-1185">Reference proteome</keyword>
<protein>
    <submittedName>
        <fullName evidence="2">Proline iminopeptidase</fullName>
        <ecNumber evidence="2">3.4.11.5</ecNumber>
    </submittedName>
</protein>
<sequence length="426" mass="45134" precursor="true">MTMNAKRRRAHAKLAALPGVRPVRRPFGTGAATGGDDEFDVYYVRAGRKSAHPLLVIPGGPGAASVALYRGFRRRAAVAGLDVIMVEHRGVGLSRHDDRGADLPPEALTVRAVVDDLAAVLDDAQVDKAVVYGASYGTYLAAGLGVSHPSRVRAMVLDSPLLSCADIAEVRAQTRRVLWDGVGDGSGPGTADLAAKVRRLVGDGVVTSKDVQLIGDMYGVAGPEVLCRQLNLLLAGHDWLWAAVGFGARNLLERKTPYQHEPDLVERIAYRELNYGAEPDGKPLDPAIALREMAGGDVEFEAEPYDLASAMPGFSWPTAVLSGGRDLTTPPAVARQVAGLIPDSVLVDLPTAGHSMLDTREHAALQVCRAVVGGKIHELPSRGAELDRLPANLSVRLLVAAIRLAAMAEGRVPDAVPRVVRQVSPS</sequence>
<dbReference type="Pfam" id="PF00561">
    <property type="entry name" value="Abhydrolase_1"/>
    <property type="match status" value="1"/>
</dbReference>
<dbReference type="InterPro" id="IPR050471">
    <property type="entry name" value="AB_hydrolase"/>
</dbReference>
<accession>A0A0J6V8I3</accession>
<gene>
    <name evidence="2" type="primary">pip_4</name>
    <name evidence="2" type="ORF">MCHLDSM_06399</name>
</gene>
<feature type="domain" description="AB hydrolase-1" evidence="1">
    <location>
        <begin position="53"/>
        <end position="169"/>
    </location>
</feature>
<dbReference type="STRING" id="37916.MCHLDSM_06399"/>
<name>A0A0J6V8I3_9MYCO</name>
<dbReference type="InterPro" id="IPR029058">
    <property type="entry name" value="AB_hydrolase_fold"/>
</dbReference>
<keyword evidence="2" id="KW-0031">Aminopeptidase</keyword>
<dbReference type="PATRIC" id="fig|37916.4.peg.6418"/>
<dbReference type="PANTHER" id="PTHR43433">
    <property type="entry name" value="HYDROLASE, ALPHA/BETA FOLD FAMILY PROTEIN"/>
    <property type="match status" value="1"/>
</dbReference>
<dbReference type="Proteomes" id="UP000036513">
    <property type="component" value="Unassembled WGS sequence"/>
</dbReference>
<dbReference type="GO" id="GO:0004177">
    <property type="term" value="F:aminopeptidase activity"/>
    <property type="evidence" value="ECO:0007669"/>
    <property type="project" value="UniProtKB-KW"/>
</dbReference>
<keyword evidence="2" id="KW-0378">Hydrolase</keyword>
<proteinExistence type="predicted"/>
<evidence type="ECO:0000313" key="3">
    <source>
        <dbReference type="Proteomes" id="UP000036513"/>
    </source>
</evidence>